<organism evidence="2 3">
    <name type="scientific">Nonomuraea africana</name>
    <dbReference type="NCBI Taxonomy" id="46171"/>
    <lineage>
        <taxon>Bacteria</taxon>
        <taxon>Bacillati</taxon>
        <taxon>Actinomycetota</taxon>
        <taxon>Actinomycetes</taxon>
        <taxon>Streptosporangiales</taxon>
        <taxon>Streptosporangiaceae</taxon>
        <taxon>Nonomuraea</taxon>
    </lineage>
</organism>
<protein>
    <submittedName>
        <fullName evidence="2">GNAT superfamily N-acetyltransferase</fullName>
    </submittedName>
</protein>
<evidence type="ECO:0000259" key="1">
    <source>
        <dbReference type="PROSITE" id="PS51186"/>
    </source>
</evidence>
<dbReference type="RefSeq" id="WP_192776893.1">
    <property type="nucleotide sequence ID" value="NZ_BAAASY010000034.1"/>
</dbReference>
<dbReference type="Gene3D" id="3.40.630.30">
    <property type="match status" value="1"/>
</dbReference>
<accession>A0ABR9KKE6</accession>
<dbReference type="InterPro" id="IPR000182">
    <property type="entry name" value="GNAT_dom"/>
</dbReference>
<dbReference type="InterPro" id="IPR016181">
    <property type="entry name" value="Acyl_CoA_acyltransferase"/>
</dbReference>
<gene>
    <name evidence="2" type="ORF">H4W81_004872</name>
</gene>
<dbReference type="EMBL" id="JADBEF010000001">
    <property type="protein sequence ID" value="MBE1562093.1"/>
    <property type="molecule type" value="Genomic_DNA"/>
</dbReference>
<sequence length="273" mass="29531">MEELPTALAESIEAEFMYQYVSMAPPPMKSALGIATTRIGGGVATSVRNDPTEFWSKALGFGFDEPVTHDLIGRVVDFYRSQDSKVAVLQIAPSVLPPDWEEIRAAYNLRPGAYNVKLACPVETFWPGESKLDIRPVGPEAAMEWATVGLRGFGMPEEGLAEMLAGSNDHPDFHPFAAWDGDTMIATANLFIRGSIGSLNAGATLPEHRNQGAQSALLARRAMEAAAMGCSWLVAETGLPAQGAANPSLNNMLRAGLRPLYSRRDWIWRPDAG</sequence>
<dbReference type="Pfam" id="PF00583">
    <property type="entry name" value="Acetyltransf_1"/>
    <property type="match status" value="1"/>
</dbReference>
<comment type="caution">
    <text evidence="2">The sequence shown here is derived from an EMBL/GenBank/DDBJ whole genome shotgun (WGS) entry which is preliminary data.</text>
</comment>
<dbReference type="SUPFAM" id="SSF55729">
    <property type="entry name" value="Acyl-CoA N-acyltransferases (Nat)"/>
    <property type="match status" value="1"/>
</dbReference>
<dbReference type="PROSITE" id="PS51186">
    <property type="entry name" value="GNAT"/>
    <property type="match status" value="1"/>
</dbReference>
<proteinExistence type="predicted"/>
<reference evidence="2 3" key="1">
    <citation type="submission" date="2020-10" db="EMBL/GenBank/DDBJ databases">
        <title>Sequencing the genomes of 1000 actinobacteria strains.</title>
        <authorList>
            <person name="Klenk H.-P."/>
        </authorList>
    </citation>
    <scope>NUCLEOTIDE SEQUENCE [LARGE SCALE GENOMIC DNA]</scope>
    <source>
        <strain evidence="2 3">DSM 43748</strain>
    </source>
</reference>
<feature type="domain" description="N-acetyltransferase" evidence="1">
    <location>
        <begin position="132"/>
        <end position="273"/>
    </location>
</feature>
<name>A0ABR9KKE6_9ACTN</name>
<evidence type="ECO:0000313" key="2">
    <source>
        <dbReference type="EMBL" id="MBE1562093.1"/>
    </source>
</evidence>
<keyword evidence="3" id="KW-1185">Reference proteome</keyword>
<dbReference type="Proteomes" id="UP000661607">
    <property type="component" value="Unassembled WGS sequence"/>
</dbReference>
<evidence type="ECO:0000313" key="3">
    <source>
        <dbReference type="Proteomes" id="UP000661607"/>
    </source>
</evidence>